<sequence length="280" mass="30645">MASPLSTSPPDIPRTVLISFCTPHVLLVTLNRPEQLNALPRQVHLDLAQLWDWYDTEPYLRCAVITGNGRAFCAGADLKEWHEKNNGGVATDEVNGKSWVEKGFGGFSNRRGKKPIISAVNGHYFGGGFEMVLNSDCVIANETAKFGLPEVTLGIVAIAGALPRLIRIIGRQRASEMVLLGGTYTAQQLCDLGIVNKVIPETEVLDEALRWAAKIADKSPDSIIVSRAGLLGGWGGEDPETNTWRVRQGIYKDLESGDNMKEGVLSFVEKRRAVWKASKM</sequence>
<dbReference type="EMBL" id="JAZAVJ010000233">
    <property type="protein sequence ID" value="KAK7403708.1"/>
    <property type="molecule type" value="Genomic_DNA"/>
</dbReference>
<dbReference type="InterPro" id="IPR029045">
    <property type="entry name" value="ClpP/crotonase-like_dom_sf"/>
</dbReference>
<name>A0ABR1GPA4_9HYPO</name>
<keyword evidence="2" id="KW-1185">Reference proteome</keyword>
<protein>
    <recommendedName>
        <fullName evidence="3">Enoyl-CoA hydratase</fullName>
    </recommendedName>
</protein>
<dbReference type="Proteomes" id="UP001498476">
    <property type="component" value="Unassembled WGS sequence"/>
</dbReference>
<dbReference type="Pfam" id="PF00378">
    <property type="entry name" value="ECH_1"/>
    <property type="match status" value="1"/>
</dbReference>
<dbReference type="PANTHER" id="PTHR11941:SF158">
    <property type="entry name" value="ENOYL-COA HYDRATASE (AFU_ORTHOLOGUE AFUA_2G10650)"/>
    <property type="match status" value="1"/>
</dbReference>
<comment type="caution">
    <text evidence="1">The sequence shown here is derived from an EMBL/GenBank/DDBJ whole genome shotgun (WGS) entry which is preliminary data.</text>
</comment>
<reference evidence="1 2" key="1">
    <citation type="journal article" date="2025" name="Microbiol. Resour. Announc.">
        <title>Draft genome sequences for Neonectria magnoliae and Neonectria punicea, canker pathogens of Liriodendron tulipifera and Acer saccharum in West Virginia.</title>
        <authorList>
            <person name="Petronek H.M."/>
            <person name="Kasson M.T."/>
            <person name="Metheny A.M."/>
            <person name="Stauder C.M."/>
            <person name="Lovett B."/>
            <person name="Lynch S.C."/>
            <person name="Garnas J.R."/>
            <person name="Kasson L.R."/>
            <person name="Stajich J.E."/>
        </authorList>
    </citation>
    <scope>NUCLEOTIDE SEQUENCE [LARGE SCALE GENOMIC DNA]</scope>
    <source>
        <strain evidence="1 2">NRRL 64653</strain>
    </source>
</reference>
<dbReference type="InterPro" id="IPR001753">
    <property type="entry name" value="Enoyl-CoA_hydra/iso"/>
</dbReference>
<proteinExistence type="predicted"/>
<dbReference type="Gene3D" id="3.90.226.10">
    <property type="entry name" value="2-enoyl-CoA Hydratase, Chain A, domain 1"/>
    <property type="match status" value="1"/>
</dbReference>
<evidence type="ECO:0000313" key="1">
    <source>
        <dbReference type="EMBL" id="KAK7403708.1"/>
    </source>
</evidence>
<dbReference type="SUPFAM" id="SSF52096">
    <property type="entry name" value="ClpP/crotonase"/>
    <property type="match status" value="1"/>
</dbReference>
<organism evidence="1 2">
    <name type="scientific">Neonectria punicea</name>
    <dbReference type="NCBI Taxonomy" id="979145"/>
    <lineage>
        <taxon>Eukaryota</taxon>
        <taxon>Fungi</taxon>
        <taxon>Dikarya</taxon>
        <taxon>Ascomycota</taxon>
        <taxon>Pezizomycotina</taxon>
        <taxon>Sordariomycetes</taxon>
        <taxon>Hypocreomycetidae</taxon>
        <taxon>Hypocreales</taxon>
        <taxon>Nectriaceae</taxon>
        <taxon>Neonectria</taxon>
    </lineage>
</organism>
<accession>A0ABR1GPA4</accession>
<evidence type="ECO:0000313" key="2">
    <source>
        <dbReference type="Proteomes" id="UP001498476"/>
    </source>
</evidence>
<dbReference type="PANTHER" id="PTHR11941">
    <property type="entry name" value="ENOYL-COA HYDRATASE-RELATED"/>
    <property type="match status" value="1"/>
</dbReference>
<dbReference type="CDD" id="cd06558">
    <property type="entry name" value="crotonase-like"/>
    <property type="match status" value="1"/>
</dbReference>
<gene>
    <name evidence="1" type="ORF">QQX98_010511</name>
</gene>
<evidence type="ECO:0008006" key="3">
    <source>
        <dbReference type="Google" id="ProtNLM"/>
    </source>
</evidence>